<organism evidence="2 3">
    <name type="scientific">Nitrolancea hollandica Lb</name>
    <dbReference type="NCBI Taxonomy" id="1129897"/>
    <lineage>
        <taxon>Bacteria</taxon>
        <taxon>Pseudomonadati</taxon>
        <taxon>Thermomicrobiota</taxon>
        <taxon>Thermomicrobia</taxon>
        <taxon>Sphaerobacterales</taxon>
        <taxon>Sphaerobacterineae</taxon>
        <taxon>Sphaerobacteraceae</taxon>
        <taxon>Nitrolancea</taxon>
    </lineage>
</organism>
<evidence type="ECO:0000259" key="1">
    <source>
        <dbReference type="Pfam" id="PF01935"/>
    </source>
</evidence>
<gene>
    <name evidence="2" type="ORF">NITHO_500002</name>
</gene>
<dbReference type="PANTHER" id="PTHR30121:SF11">
    <property type="entry name" value="AAA+ ATPASE DOMAIN-CONTAINING PROTEIN"/>
    <property type="match status" value="1"/>
</dbReference>
<dbReference type="InterPro" id="IPR027417">
    <property type="entry name" value="P-loop_NTPase"/>
</dbReference>
<dbReference type="RefSeq" id="WP_008480387.1">
    <property type="nucleotide sequence ID" value="NZ_CAGS01000446.1"/>
</dbReference>
<name>I4ELA5_9BACT</name>
<dbReference type="Gene3D" id="3.40.50.300">
    <property type="entry name" value="P-loop containing nucleotide triphosphate hydrolases"/>
    <property type="match status" value="2"/>
</dbReference>
<evidence type="ECO:0000313" key="2">
    <source>
        <dbReference type="EMBL" id="CCF85467.1"/>
    </source>
</evidence>
<dbReference type="AlphaFoldDB" id="I4ELA5"/>
<protein>
    <recommendedName>
        <fullName evidence="1">Helicase HerA central domain-containing protein</fullName>
    </recommendedName>
</protein>
<reference evidence="2 3" key="1">
    <citation type="journal article" date="2012" name="ISME J.">
        <title>Nitrification expanded: discovery, physiology and genomics of a nitrite-oxidizing bacterium from the phylum Chloroflexi.</title>
        <authorList>
            <person name="Sorokin D.Y."/>
            <person name="Lucker S."/>
            <person name="Vejmelkova D."/>
            <person name="Kostrikina N.A."/>
            <person name="Kleerebezem R."/>
            <person name="Rijpstra W.I."/>
            <person name="Damste J.S."/>
            <person name="Le Paslier D."/>
            <person name="Muyzer G."/>
            <person name="Wagner M."/>
            <person name="van Loosdrecht M.C."/>
            <person name="Daims H."/>
        </authorList>
    </citation>
    <scope>NUCLEOTIDE SEQUENCE [LARGE SCALE GENOMIC DNA]</scope>
    <source>
        <strain evidence="3">none</strain>
    </source>
</reference>
<dbReference type="EMBL" id="CAGS01000446">
    <property type="protein sequence ID" value="CCF85467.1"/>
    <property type="molecule type" value="Genomic_DNA"/>
</dbReference>
<comment type="caution">
    <text evidence="2">The sequence shown here is derived from an EMBL/GenBank/DDBJ whole genome shotgun (WGS) entry which is preliminary data.</text>
</comment>
<dbReference type="InterPro" id="IPR051162">
    <property type="entry name" value="T4SS_component"/>
</dbReference>
<dbReference type="Pfam" id="PF01935">
    <property type="entry name" value="DUF87"/>
    <property type="match status" value="1"/>
</dbReference>
<accession>I4ELA5</accession>
<feature type="domain" description="Helicase HerA central" evidence="1">
    <location>
        <begin position="36"/>
        <end position="78"/>
    </location>
</feature>
<keyword evidence="3" id="KW-1185">Reference proteome</keyword>
<sequence>MRLLPTHRQPSLTLGTYGPVFWRQGLAVPFTDANCHAHIIGKTGSGKSNFLAWVFLSLVKAGKAVTLIDPHGDLSNLILTRLVTEGFFASPEAFTKLVYLDIPKAVRADRFLPFNVLAQPYGDDEVAGFVANACKRAWPELAHGAPTFENILKHSIMVLRANRLPLTALADLLTDTAYRTRLLSQVADPQVVRFFTKRMDAWGREAPKMKESTLNRADLLTFSRVLRSSLSSSENVLDFRRLIDSNRSCIINLHLTDDDTRRLFGCLLTVSIEQAALSRADVPPHQRQNTHHLLIDEFSQFTEQSQTSATRMLSETRKYNLFCWMAHQNWTQTDAQLQGALQNVGLEVVMKVGRHDAEYSAPILGFSVRPEQIKHTVEDEQAASRSHPTFYSLAEQWEKHVQALQKLKRGEAWMRLPNDRVVKVMTVPVPTVSVDPDLLAAVEEQYLSTYFHPAPNQTGETAVYQAVQPRIRSHPIRCAT</sequence>
<dbReference type="InterPro" id="IPR002789">
    <property type="entry name" value="HerA_central"/>
</dbReference>
<proteinExistence type="predicted"/>
<dbReference type="PANTHER" id="PTHR30121">
    <property type="entry name" value="UNCHARACTERIZED PROTEIN YJGR-RELATED"/>
    <property type="match status" value="1"/>
</dbReference>
<evidence type="ECO:0000313" key="3">
    <source>
        <dbReference type="Proteomes" id="UP000004221"/>
    </source>
</evidence>
<dbReference type="SUPFAM" id="SSF52540">
    <property type="entry name" value="P-loop containing nucleoside triphosphate hydrolases"/>
    <property type="match status" value="1"/>
</dbReference>
<dbReference type="OrthoDB" id="9758751at2"/>
<dbReference type="Proteomes" id="UP000004221">
    <property type="component" value="Unassembled WGS sequence"/>
</dbReference>